<reference evidence="2 3" key="1">
    <citation type="submission" date="2016-10" db="EMBL/GenBank/DDBJ databases">
        <authorList>
            <person name="de Groot N.N."/>
        </authorList>
    </citation>
    <scope>NUCLEOTIDE SEQUENCE [LARGE SCALE GENOMIC DNA]</scope>
    <source>
        <strain evidence="2 3">CGMCC 4.1877</strain>
    </source>
</reference>
<dbReference type="PANTHER" id="PTHR40763:SF5">
    <property type="entry name" value="MEMBRANE PROTEIN"/>
    <property type="match status" value="1"/>
</dbReference>
<keyword evidence="3" id="KW-1185">Reference proteome</keyword>
<dbReference type="Pfam" id="PF08044">
    <property type="entry name" value="DUF1707"/>
    <property type="match status" value="1"/>
</dbReference>
<dbReference type="RefSeq" id="WP_093347750.1">
    <property type="nucleotide sequence ID" value="NZ_FOUY01000024.1"/>
</dbReference>
<dbReference type="Proteomes" id="UP000199614">
    <property type="component" value="Unassembled WGS sequence"/>
</dbReference>
<organism evidence="2 3">
    <name type="scientific">Pseudonocardia ammonioxydans</name>
    <dbReference type="NCBI Taxonomy" id="260086"/>
    <lineage>
        <taxon>Bacteria</taxon>
        <taxon>Bacillati</taxon>
        <taxon>Actinomycetota</taxon>
        <taxon>Actinomycetes</taxon>
        <taxon>Pseudonocardiales</taxon>
        <taxon>Pseudonocardiaceae</taxon>
        <taxon>Pseudonocardia</taxon>
    </lineage>
</organism>
<sequence>MADDGSIRVGDEERRAVDARLQRAHGEGRLSLEEYEERAARAWAARTRGDLTELTTDLPPDRAPAQAQAQATGEVAAQTPVREAVTEFARRAGSALGTVVVLGAVLWGGSHLLSGDDGTVVFGSRTIGVAETADRVDVGVLFGSVRVVVPDDARVVAGGWKVFGSTDCETACSGTGAREITVDVDGAFGSTDILTQSEAAAEPREADDD</sequence>
<feature type="domain" description="DUF1707" evidence="1">
    <location>
        <begin position="7"/>
        <end position="59"/>
    </location>
</feature>
<dbReference type="PANTHER" id="PTHR40763">
    <property type="entry name" value="MEMBRANE PROTEIN-RELATED"/>
    <property type="match status" value="1"/>
</dbReference>
<dbReference type="EMBL" id="FOUY01000024">
    <property type="protein sequence ID" value="SFN90197.1"/>
    <property type="molecule type" value="Genomic_DNA"/>
</dbReference>
<accession>A0A1I5CTE3</accession>
<dbReference type="OrthoDB" id="4772576at2"/>
<proteinExistence type="predicted"/>
<evidence type="ECO:0000313" key="2">
    <source>
        <dbReference type="EMBL" id="SFN90197.1"/>
    </source>
</evidence>
<dbReference type="InterPro" id="IPR012551">
    <property type="entry name" value="DUF1707_SHOCT-like"/>
</dbReference>
<dbReference type="STRING" id="260086.SAMN05216207_10244"/>
<evidence type="ECO:0000313" key="3">
    <source>
        <dbReference type="Proteomes" id="UP000199614"/>
    </source>
</evidence>
<protein>
    <recommendedName>
        <fullName evidence="1">DUF1707 domain-containing protein</fullName>
    </recommendedName>
</protein>
<dbReference type="AlphaFoldDB" id="A0A1I5CTE3"/>
<evidence type="ECO:0000259" key="1">
    <source>
        <dbReference type="Pfam" id="PF08044"/>
    </source>
</evidence>
<gene>
    <name evidence="2" type="ORF">SAMN05216207_10244</name>
</gene>
<name>A0A1I5CTE3_PSUAM</name>